<evidence type="ECO:0000313" key="2">
    <source>
        <dbReference type="Proteomes" id="UP000214720"/>
    </source>
</evidence>
<name>A0A226X735_CABSO</name>
<protein>
    <submittedName>
        <fullName evidence="1">Uncharacterized protein</fullName>
    </submittedName>
</protein>
<dbReference type="EMBL" id="MTHB01000057">
    <property type="protein sequence ID" value="OXC78658.1"/>
    <property type="molecule type" value="Genomic_DNA"/>
</dbReference>
<proteinExistence type="predicted"/>
<accession>A0A226X735</accession>
<dbReference type="AlphaFoldDB" id="A0A226X735"/>
<gene>
    <name evidence="1" type="ORF">BSU04_11040</name>
</gene>
<reference evidence="2" key="1">
    <citation type="submission" date="2017-01" db="EMBL/GenBank/DDBJ databases">
        <title>Genome Analysis of Deinococcus marmoris KOPRI26562.</title>
        <authorList>
            <person name="Kim J.H."/>
            <person name="Oh H.-M."/>
        </authorList>
    </citation>
    <scope>NUCLEOTIDE SEQUENCE [LARGE SCALE GENOMIC DNA]</scope>
    <source>
        <strain evidence="2">PAMC 26633</strain>
    </source>
</reference>
<sequence>MVLGRLAQNFEESALCTAIPFAEGMDGVQFGNMLGSATGELLGRQAA</sequence>
<evidence type="ECO:0000313" key="1">
    <source>
        <dbReference type="EMBL" id="OXC78658.1"/>
    </source>
</evidence>
<comment type="caution">
    <text evidence="1">The sequence shown here is derived from an EMBL/GenBank/DDBJ whole genome shotgun (WGS) entry which is preliminary data.</text>
</comment>
<dbReference type="Proteomes" id="UP000214720">
    <property type="component" value="Unassembled WGS sequence"/>
</dbReference>
<organism evidence="1 2">
    <name type="scientific">Caballeronia sordidicola</name>
    <name type="common">Burkholderia sordidicola</name>
    <dbReference type="NCBI Taxonomy" id="196367"/>
    <lineage>
        <taxon>Bacteria</taxon>
        <taxon>Pseudomonadati</taxon>
        <taxon>Pseudomonadota</taxon>
        <taxon>Betaproteobacteria</taxon>
        <taxon>Burkholderiales</taxon>
        <taxon>Burkholderiaceae</taxon>
        <taxon>Caballeronia</taxon>
    </lineage>
</organism>